<dbReference type="AlphaFoldDB" id="A0A174PH04"/>
<proteinExistence type="predicted"/>
<name>A0A174PH04_BACUN</name>
<dbReference type="Proteomes" id="UP000095788">
    <property type="component" value="Unassembled WGS sequence"/>
</dbReference>
<accession>A0A174PH04</accession>
<evidence type="ECO:0000313" key="1">
    <source>
        <dbReference type="EMBL" id="CUP58367.1"/>
    </source>
</evidence>
<evidence type="ECO:0000313" key="2">
    <source>
        <dbReference type="Proteomes" id="UP000095788"/>
    </source>
</evidence>
<reference evidence="1 2" key="1">
    <citation type="submission" date="2015-09" db="EMBL/GenBank/DDBJ databases">
        <authorList>
            <consortium name="Pathogen Informatics"/>
        </authorList>
    </citation>
    <scope>NUCLEOTIDE SEQUENCE [LARGE SCALE GENOMIC DNA]</scope>
    <source>
        <strain evidence="1 2">2789STDY5834942</strain>
    </source>
</reference>
<gene>
    <name evidence="1" type="ORF">ERS852554_01108</name>
</gene>
<dbReference type="RefSeq" id="WP_057279545.1">
    <property type="nucleotide sequence ID" value="NZ_CZBF01000002.1"/>
</dbReference>
<sequence length="333" mass="37245">MLGRYKDVYINKEDFDALVGLGIPYEGFVIGVGYAYLLYDVLEPVQFEHINSSVLSYNNFCVQFATQCIDNSHEAFTLSLGMCQQDLISPIEQVLGSDEGYLIIISQCGEVLRKIKKEGKNIYIKVNRQAFDAIISKFSDTSDYYALLTLGALRNKERHTGYQTLIAEPQTYAIKITGEMREGNSLLGDVTIAFVLNFDDGTSIVLDSFKGVAGGYGNGAPENGDYVTSNYADRGPLSNWYNRGMTHDEIGFSFNLDPQFKTNRSLLRIHPDGNNEGTLGCIGLSGDKNDLIRFRDKLRGYLKLQKGIPTKIYIMNNPNNANWGRKKTPNINE</sequence>
<organism evidence="1 2">
    <name type="scientific">Bacteroides uniformis</name>
    <dbReference type="NCBI Taxonomy" id="820"/>
    <lineage>
        <taxon>Bacteria</taxon>
        <taxon>Pseudomonadati</taxon>
        <taxon>Bacteroidota</taxon>
        <taxon>Bacteroidia</taxon>
        <taxon>Bacteroidales</taxon>
        <taxon>Bacteroidaceae</taxon>
        <taxon>Bacteroides</taxon>
    </lineage>
</organism>
<protein>
    <submittedName>
        <fullName evidence="1">Peptidoglycan-binding lysin domain</fullName>
    </submittedName>
</protein>
<dbReference type="EMBL" id="CZBF01000002">
    <property type="protein sequence ID" value="CUP58367.1"/>
    <property type="molecule type" value="Genomic_DNA"/>
</dbReference>